<proteinExistence type="predicted"/>
<comment type="caution">
    <text evidence="2">The sequence shown here is derived from an EMBL/GenBank/DDBJ whole genome shotgun (WGS) entry which is preliminary data.</text>
</comment>
<keyword evidence="1" id="KW-1133">Transmembrane helix</keyword>
<reference evidence="2 3" key="1">
    <citation type="submission" date="2020-08" db="EMBL/GenBank/DDBJ databases">
        <title>Genomic Encyclopedia of Type Strains, Phase IV (KMG-IV): sequencing the most valuable type-strain genomes for metagenomic binning, comparative biology and taxonomic classification.</title>
        <authorList>
            <person name="Goeker M."/>
        </authorList>
    </citation>
    <scope>NUCLEOTIDE SEQUENCE [LARGE SCALE GENOMIC DNA]</scope>
    <source>
        <strain evidence="2 3">DSM 103526</strain>
    </source>
</reference>
<keyword evidence="1" id="KW-0812">Transmembrane</keyword>
<evidence type="ECO:0000313" key="2">
    <source>
        <dbReference type="EMBL" id="MBB6214906.1"/>
    </source>
</evidence>
<organism evidence="2 3">
    <name type="scientific">Anaerosolibacter carboniphilus</name>
    <dbReference type="NCBI Taxonomy" id="1417629"/>
    <lineage>
        <taxon>Bacteria</taxon>
        <taxon>Bacillati</taxon>
        <taxon>Bacillota</taxon>
        <taxon>Clostridia</taxon>
        <taxon>Peptostreptococcales</taxon>
        <taxon>Thermotaleaceae</taxon>
        <taxon>Anaerosolibacter</taxon>
    </lineage>
</organism>
<dbReference type="Proteomes" id="UP000579281">
    <property type="component" value="Unassembled WGS sequence"/>
</dbReference>
<keyword evidence="1" id="KW-0472">Membrane</keyword>
<name>A0A841KN97_9FIRM</name>
<feature type="transmembrane region" description="Helical" evidence="1">
    <location>
        <begin position="6"/>
        <end position="23"/>
    </location>
</feature>
<dbReference type="InterPro" id="IPR038690">
    <property type="entry name" value="NusG_2_sf"/>
</dbReference>
<sequence length="124" mass="13974">MTKWDKVLIGCIIMASMFGLFIVKKISINSDNLYLVIEVDGKEYKKVSLEAAQEQQLIEVNSKEGHNLIEINGLNARIVEADCKDQLCVKMGWLNRANQTSICLPNKVSIKLITNKSDIDIISY</sequence>
<protein>
    <recommendedName>
        <fullName evidence="4">NusG domain-containing protein</fullName>
    </recommendedName>
</protein>
<dbReference type="Pfam" id="PF07009">
    <property type="entry name" value="NusG_II"/>
    <property type="match status" value="1"/>
</dbReference>
<dbReference type="AlphaFoldDB" id="A0A841KN97"/>
<evidence type="ECO:0000256" key="1">
    <source>
        <dbReference type="SAM" id="Phobius"/>
    </source>
</evidence>
<dbReference type="EMBL" id="JACHEN010000004">
    <property type="protein sequence ID" value="MBB6214906.1"/>
    <property type="molecule type" value="Genomic_DNA"/>
</dbReference>
<gene>
    <name evidence="2" type="ORF">HNQ80_000991</name>
</gene>
<evidence type="ECO:0000313" key="3">
    <source>
        <dbReference type="Proteomes" id="UP000579281"/>
    </source>
</evidence>
<accession>A0A841KN97</accession>
<dbReference type="Gene3D" id="2.60.320.10">
    <property type="entry name" value="N-utilization substance G protein NusG, insert domain"/>
    <property type="match status" value="1"/>
</dbReference>
<dbReference type="CDD" id="cd09911">
    <property type="entry name" value="Lin0431_like"/>
    <property type="match status" value="1"/>
</dbReference>
<keyword evidence="3" id="KW-1185">Reference proteome</keyword>
<evidence type="ECO:0008006" key="4">
    <source>
        <dbReference type="Google" id="ProtNLM"/>
    </source>
</evidence>